<gene>
    <name evidence="4" type="ORF">GCM10023183_28240</name>
</gene>
<dbReference type="EMBL" id="BAABGX010000002">
    <property type="protein sequence ID" value="GAA4310375.1"/>
    <property type="molecule type" value="Genomic_DNA"/>
</dbReference>
<sequence>MFSISVHAKEPNVPLSDRVQQLEIYNQEILQKKVENLEKEINLGLQKKQQELDKKFTEKENEIDDKLALLNTLAIVSGFLLAAGIINLVYQFGWGLKKLAEKTLKEKLQTHLFENTQSLMDLVNNQRAESKVKKEKLIRVVSGSEEETEIMRSLLQRMGFKKVECATVEVYIPFPTSDLLIFCNFKKGLSAEMIINYLEDSNQDDVFVYYGGRIDLPADSIHYQEKLNYANTRFTVYHQIINTLIFKDILKEQMQEV</sequence>
<comment type="caution">
    <text evidence="4">The sequence shown here is derived from an EMBL/GenBank/DDBJ whole genome shotgun (WGS) entry which is preliminary data.</text>
</comment>
<proteinExistence type="predicted"/>
<protein>
    <recommendedName>
        <fullName evidence="3">Nucleotidyltransferase-Associated Rossmannoid Fold domain-containing protein</fullName>
    </recommendedName>
</protein>
<evidence type="ECO:0000313" key="4">
    <source>
        <dbReference type="EMBL" id="GAA4310375.1"/>
    </source>
</evidence>
<organism evidence="4 5">
    <name type="scientific">Nibribacter koreensis</name>
    <dbReference type="NCBI Taxonomy" id="1084519"/>
    <lineage>
        <taxon>Bacteria</taxon>
        <taxon>Pseudomonadati</taxon>
        <taxon>Bacteroidota</taxon>
        <taxon>Cytophagia</taxon>
        <taxon>Cytophagales</taxon>
        <taxon>Hymenobacteraceae</taxon>
        <taxon>Nibribacter</taxon>
    </lineage>
</organism>
<accession>A0ABP8FT18</accession>
<reference evidence="5" key="1">
    <citation type="journal article" date="2019" name="Int. J. Syst. Evol. Microbiol.">
        <title>The Global Catalogue of Microorganisms (GCM) 10K type strain sequencing project: providing services to taxonomists for standard genome sequencing and annotation.</title>
        <authorList>
            <consortium name="The Broad Institute Genomics Platform"/>
            <consortium name="The Broad Institute Genome Sequencing Center for Infectious Disease"/>
            <person name="Wu L."/>
            <person name="Ma J."/>
        </authorList>
    </citation>
    <scope>NUCLEOTIDE SEQUENCE [LARGE SCALE GENOMIC DNA]</scope>
    <source>
        <strain evidence="5">JCM 17917</strain>
    </source>
</reference>
<keyword evidence="5" id="KW-1185">Reference proteome</keyword>
<evidence type="ECO:0000259" key="3">
    <source>
        <dbReference type="Pfam" id="PF20299"/>
    </source>
</evidence>
<dbReference type="Proteomes" id="UP001501844">
    <property type="component" value="Unassembled WGS sequence"/>
</dbReference>
<evidence type="ECO:0000256" key="2">
    <source>
        <dbReference type="SAM" id="Phobius"/>
    </source>
</evidence>
<dbReference type="RefSeq" id="WP_157600560.1">
    <property type="nucleotide sequence ID" value="NZ_BAABGX010000002.1"/>
</dbReference>
<keyword evidence="2" id="KW-0472">Membrane</keyword>
<keyword evidence="2" id="KW-1133">Transmembrane helix</keyword>
<evidence type="ECO:0000313" key="5">
    <source>
        <dbReference type="Proteomes" id="UP001501844"/>
    </source>
</evidence>
<name>A0ABP8FT18_9BACT</name>
<keyword evidence="1" id="KW-0175">Coiled coil</keyword>
<feature type="domain" description="Nucleotidyltransferase-Associated Rossmannoid Fold" evidence="3">
    <location>
        <begin position="135"/>
        <end position="249"/>
    </location>
</feature>
<dbReference type="InterPro" id="IPR046877">
    <property type="entry name" value="NARF"/>
</dbReference>
<evidence type="ECO:0000256" key="1">
    <source>
        <dbReference type="SAM" id="Coils"/>
    </source>
</evidence>
<keyword evidence="2" id="KW-0812">Transmembrane</keyword>
<feature type="coiled-coil region" evidence="1">
    <location>
        <begin position="27"/>
        <end position="54"/>
    </location>
</feature>
<feature type="transmembrane region" description="Helical" evidence="2">
    <location>
        <begin position="68"/>
        <end position="90"/>
    </location>
</feature>
<dbReference type="Pfam" id="PF20299">
    <property type="entry name" value="NARF"/>
    <property type="match status" value="1"/>
</dbReference>